<dbReference type="GeneID" id="77676640"/>
<dbReference type="PIRSF" id="PIRSF037677">
    <property type="entry name" value="DNA_mis_repair_Msh6"/>
    <property type="match status" value="1"/>
</dbReference>
<reference evidence="8 9" key="1">
    <citation type="journal article" date="2014" name="Genome Announc.">
        <title>Genome Sequence of the Microsporidian Species Nematocida sp1 Strain ERTm6 (ATCC PRA-372).</title>
        <authorList>
            <person name="Bakowski M.A."/>
            <person name="Priest M."/>
            <person name="Young S."/>
            <person name="Cuomo C.A."/>
            <person name="Troemel E.R."/>
        </authorList>
    </citation>
    <scope>NUCLEOTIDE SEQUENCE [LARGE SCALE GENOMIC DNA]</scope>
    <source>
        <strain evidence="8 9">ERTm6</strain>
    </source>
</reference>
<dbReference type="InterPro" id="IPR007696">
    <property type="entry name" value="DNA_mismatch_repair_MutS_core"/>
</dbReference>
<dbReference type="GO" id="GO:0140664">
    <property type="term" value="F:ATP-dependent DNA damage sensor activity"/>
    <property type="evidence" value="ECO:0007669"/>
    <property type="project" value="InterPro"/>
</dbReference>
<gene>
    <name evidence="8" type="ORF">NESG_01667</name>
</gene>
<dbReference type="InterPro" id="IPR017261">
    <property type="entry name" value="DNA_mismatch_repair_MutS/MSH"/>
</dbReference>
<comment type="caution">
    <text evidence="8">The sequence shown here is derived from an EMBL/GenBank/DDBJ whole genome shotgun (WGS) entry which is preliminary data.</text>
</comment>
<dbReference type="InterPro" id="IPR027417">
    <property type="entry name" value="P-loop_NTPase"/>
</dbReference>
<feature type="domain" description="DNA mismatch repair proteins mutS family" evidence="7">
    <location>
        <begin position="794"/>
        <end position="810"/>
    </location>
</feature>
<dbReference type="InterPro" id="IPR036187">
    <property type="entry name" value="DNA_mismatch_repair_MutS_sf"/>
</dbReference>
<protein>
    <recommendedName>
        <fullName evidence="7">DNA mismatch repair proteins mutS family domain-containing protein</fullName>
    </recommendedName>
</protein>
<organism evidence="8 9">
    <name type="scientific">Nematocida ausubeli (strain ATCC PRA-371 / ERTm2)</name>
    <name type="common">Nematode killer fungus</name>
    <dbReference type="NCBI Taxonomy" id="1913371"/>
    <lineage>
        <taxon>Eukaryota</taxon>
        <taxon>Fungi</taxon>
        <taxon>Fungi incertae sedis</taxon>
        <taxon>Microsporidia</taxon>
        <taxon>Nematocida</taxon>
    </lineage>
</organism>
<dbReference type="PANTHER" id="PTHR11361:SF148">
    <property type="entry name" value="DNA MISMATCH REPAIR PROTEIN MSH6"/>
    <property type="match status" value="1"/>
</dbReference>
<evidence type="ECO:0000256" key="3">
    <source>
        <dbReference type="ARBA" id="ARBA00022763"/>
    </source>
</evidence>
<dbReference type="PANTHER" id="PTHR11361">
    <property type="entry name" value="DNA MISMATCH REPAIR PROTEIN MUTS FAMILY MEMBER"/>
    <property type="match status" value="1"/>
</dbReference>
<dbReference type="Gene3D" id="1.10.1420.10">
    <property type="match status" value="2"/>
</dbReference>
<keyword evidence="5" id="KW-0238">DNA-binding</keyword>
<keyword evidence="9" id="KW-1185">Reference proteome</keyword>
<evidence type="ECO:0000256" key="1">
    <source>
        <dbReference type="ARBA" id="ARBA00006271"/>
    </source>
</evidence>
<feature type="compositionally biased region" description="Polar residues" evidence="6">
    <location>
        <begin position="23"/>
        <end position="42"/>
    </location>
</feature>
<dbReference type="GO" id="GO:0032301">
    <property type="term" value="C:MutSalpha complex"/>
    <property type="evidence" value="ECO:0007669"/>
    <property type="project" value="TreeGrafter"/>
</dbReference>
<proteinExistence type="inferred from homology"/>
<keyword evidence="4" id="KW-0067">ATP-binding</keyword>
<evidence type="ECO:0000256" key="5">
    <source>
        <dbReference type="ARBA" id="ARBA00023125"/>
    </source>
</evidence>
<evidence type="ECO:0000256" key="6">
    <source>
        <dbReference type="SAM" id="MobiDB-lite"/>
    </source>
</evidence>
<keyword evidence="2" id="KW-0547">Nucleotide-binding</keyword>
<dbReference type="InterPro" id="IPR045076">
    <property type="entry name" value="MutS"/>
</dbReference>
<evidence type="ECO:0000313" key="8">
    <source>
        <dbReference type="EMBL" id="KFG25688.1"/>
    </source>
</evidence>
<sequence length="904" mass="102120">MQTHIRKCNILSWIAKKPKPSTEILSISTDSEASQSDFSQTNESKEPSESSSSSQPDQSFIVEEKNIPVQKRPSTASMQIKAEMVEVVSEEEVDSETHALFLSPPFDKFGRKPGDLGYDKSTLYISEKYLSAMTPCEEQFWRIKMEYFDTIVFFKKGKFYELFAEDAVLSAELFGLRLTKRGAMKMTGVPEMSLDLWTEKFIHKGYKVAIVDQKETSVSQNMRVKSGDARQKIIERELKEVVTDTTTSSDGIGICSLFIHEIENTEKADITIAVFRPMESEFFVLQFEDDKELFSVKSIMKKENIKEVITNSPAVLKEKVIPIRKDTWSQDVASTIEAMGAHSLEGKKKEALEILVSYLKYLKYAFSAQLVEYTDKVKNHMQVDGRTIEMLCLVEQPNKKERDTSSLLGLIDQTKTRQGKRLLRQWIIRPLVCISQIEKRYATAEMLENIPERGLLESHLRKIGDINDFVKKAKNYKVRPEEIRRLSSSMEEVGCIHAVLLSAISRLTPQEIDLTHIQLLADKISSFGVISKITEGFDISGDIMPLSTDPELIAAEKYKQKVLDMLQIYGRKESDTAQIEFTVKRIGREHYLECSKQDSSLADGKKYIPSGSTKTVARYTTSELRKLSETYLEAEEKITFLATESVSRISKRISDNDANLKTISMGVAALDCLISFGYCKGAKPVLSDRLQIKGLLNVEHTHIPNDIEIDTENRLVVMTGPNMAGKSTFLRNISTAIVLRQIGAKVPAEQFAGPVYDRLFTRIGASDNLLEGESTFQIEMKETANILANATEKSFVIIDELGRGTSTKEGSAISMAVKEYLKKLRCTALYATHFFSAIKPSDVTMKMDYKYVINSQNHQEILYLYNLVMGICKDSCGIDICKMTKVPDSVIIRALEIKRQRAAQ</sequence>
<dbReference type="Pfam" id="PF05192">
    <property type="entry name" value="MutS_III"/>
    <property type="match status" value="1"/>
</dbReference>
<dbReference type="Proteomes" id="UP000054524">
    <property type="component" value="Unassembled WGS sequence"/>
</dbReference>
<dbReference type="Pfam" id="PF05190">
    <property type="entry name" value="MutS_IV"/>
    <property type="match status" value="1"/>
</dbReference>
<dbReference type="GO" id="GO:0005524">
    <property type="term" value="F:ATP binding"/>
    <property type="evidence" value="ECO:0007669"/>
    <property type="project" value="UniProtKB-KW"/>
</dbReference>
<evidence type="ECO:0000256" key="2">
    <source>
        <dbReference type="ARBA" id="ARBA00022741"/>
    </source>
</evidence>
<dbReference type="InterPro" id="IPR007695">
    <property type="entry name" value="DNA_mismatch_repair_MutS-lik_N"/>
</dbReference>
<dbReference type="PROSITE" id="PS00486">
    <property type="entry name" value="DNA_MISMATCH_REPAIR_2"/>
    <property type="match status" value="1"/>
</dbReference>
<dbReference type="SMART" id="SM00534">
    <property type="entry name" value="MUTSac"/>
    <property type="match status" value="1"/>
</dbReference>
<dbReference type="Pfam" id="PF00488">
    <property type="entry name" value="MutS_V"/>
    <property type="match status" value="1"/>
</dbReference>
<dbReference type="InterPro" id="IPR007861">
    <property type="entry name" value="DNA_mismatch_repair_MutS_clamp"/>
</dbReference>
<dbReference type="Pfam" id="PF01624">
    <property type="entry name" value="MutS_I"/>
    <property type="match status" value="1"/>
</dbReference>
<dbReference type="Gene3D" id="3.40.1170.10">
    <property type="entry name" value="DNA repair protein MutS, domain I"/>
    <property type="match status" value="1"/>
</dbReference>
<dbReference type="SMART" id="SM00533">
    <property type="entry name" value="MUTSd"/>
    <property type="match status" value="1"/>
</dbReference>
<dbReference type="HOGENOM" id="CLU_002472_1_3_1"/>
<dbReference type="InterPro" id="IPR016151">
    <property type="entry name" value="DNA_mismatch_repair_MutS_N"/>
</dbReference>
<dbReference type="EMBL" id="AKIJ01000004">
    <property type="protein sequence ID" value="KFG25688.1"/>
    <property type="molecule type" value="Genomic_DNA"/>
</dbReference>
<feature type="region of interest" description="Disordered" evidence="6">
    <location>
        <begin position="21"/>
        <end position="73"/>
    </location>
</feature>
<dbReference type="SUPFAM" id="SSF52540">
    <property type="entry name" value="P-loop containing nucleoside triphosphate hydrolases"/>
    <property type="match status" value="1"/>
</dbReference>
<dbReference type="Gene3D" id="3.40.50.300">
    <property type="entry name" value="P-loop containing nucleotide triphosphate hydrolases"/>
    <property type="match status" value="1"/>
</dbReference>
<dbReference type="AlphaFoldDB" id="A0A086J0M0"/>
<keyword evidence="3" id="KW-0227">DNA damage</keyword>
<accession>A0A086J0M0</accession>
<dbReference type="InterPro" id="IPR000432">
    <property type="entry name" value="DNA_mismatch_repair_MutS_C"/>
</dbReference>
<evidence type="ECO:0000256" key="4">
    <source>
        <dbReference type="ARBA" id="ARBA00022840"/>
    </source>
</evidence>
<dbReference type="SUPFAM" id="SSF55271">
    <property type="entry name" value="DNA repair protein MutS, domain I"/>
    <property type="match status" value="1"/>
</dbReference>
<dbReference type="GO" id="GO:0030983">
    <property type="term" value="F:mismatched DNA binding"/>
    <property type="evidence" value="ECO:0007669"/>
    <property type="project" value="InterPro"/>
</dbReference>
<comment type="similarity">
    <text evidence="1">Belongs to the DNA mismatch repair MutS family.</text>
</comment>
<evidence type="ECO:0000259" key="7">
    <source>
        <dbReference type="PROSITE" id="PS00486"/>
    </source>
</evidence>
<dbReference type="GO" id="GO:0006298">
    <property type="term" value="P:mismatch repair"/>
    <property type="evidence" value="ECO:0007669"/>
    <property type="project" value="InterPro"/>
</dbReference>
<dbReference type="SUPFAM" id="SSF48334">
    <property type="entry name" value="DNA repair protein MutS, domain III"/>
    <property type="match status" value="1"/>
</dbReference>
<dbReference type="RefSeq" id="XP_052904243.1">
    <property type="nucleotide sequence ID" value="XM_053049293.1"/>
</dbReference>
<name>A0A086J0M0_NEMA1</name>
<evidence type="ECO:0000313" key="9">
    <source>
        <dbReference type="Proteomes" id="UP000054524"/>
    </source>
</evidence>
<feature type="compositionally biased region" description="Low complexity" evidence="6">
    <location>
        <begin position="49"/>
        <end position="59"/>
    </location>
</feature>